<gene>
    <name evidence="2" type="ORF">UFOPK1683_00152</name>
</gene>
<feature type="transmembrane region" description="Helical" evidence="1">
    <location>
        <begin position="38"/>
        <end position="56"/>
    </location>
</feature>
<keyword evidence="1" id="KW-0472">Membrane</keyword>
<feature type="transmembrane region" description="Helical" evidence="1">
    <location>
        <begin position="98"/>
        <end position="116"/>
    </location>
</feature>
<reference evidence="2" key="1">
    <citation type="submission" date="2020-05" db="EMBL/GenBank/DDBJ databases">
        <authorList>
            <person name="Chiriac C."/>
            <person name="Salcher M."/>
            <person name="Ghai R."/>
            <person name="Kavagutti S V."/>
        </authorList>
    </citation>
    <scope>NUCLEOTIDE SEQUENCE</scope>
</reference>
<evidence type="ECO:0000256" key="1">
    <source>
        <dbReference type="SAM" id="Phobius"/>
    </source>
</evidence>
<keyword evidence="1" id="KW-1133">Transmembrane helix</keyword>
<feature type="transmembrane region" description="Helical" evidence="1">
    <location>
        <begin position="243"/>
        <end position="265"/>
    </location>
</feature>
<feature type="transmembrane region" description="Helical" evidence="1">
    <location>
        <begin position="192"/>
        <end position="209"/>
    </location>
</feature>
<feature type="transmembrane region" description="Helical" evidence="1">
    <location>
        <begin position="372"/>
        <end position="392"/>
    </location>
</feature>
<feature type="transmembrane region" description="Helical" evidence="1">
    <location>
        <begin position="168"/>
        <end position="185"/>
    </location>
</feature>
<proteinExistence type="predicted"/>
<name>A0A6J6DEU2_9ZZZZ</name>
<keyword evidence="1" id="KW-0812">Transmembrane</keyword>
<accession>A0A6J6DEU2</accession>
<feature type="transmembrane region" description="Helical" evidence="1">
    <location>
        <begin position="427"/>
        <end position="452"/>
    </location>
</feature>
<organism evidence="2">
    <name type="scientific">freshwater metagenome</name>
    <dbReference type="NCBI Taxonomy" id="449393"/>
    <lineage>
        <taxon>unclassified sequences</taxon>
        <taxon>metagenomes</taxon>
        <taxon>ecological metagenomes</taxon>
    </lineage>
</organism>
<dbReference type="PANTHER" id="PTHR37422">
    <property type="entry name" value="TEICHURONIC ACID BIOSYNTHESIS PROTEIN TUAE"/>
    <property type="match status" value="1"/>
</dbReference>
<dbReference type="PANTHER" id="PTHR37422:SF23">
    <property type="entry name" value="TEICHURONIC ACID BIOSYNTHESIS PROTEIN TUAE"/>
    <property type="match status" value="1"/>
</dbReference>
<feature type="transmembrane region" description="Helical" evidence="1">
    <location>
        <begin position="398"/>
        <end position="415"/>
    </location>
</feature>
<sequence>MSNSLKQRSVIGAVLGFFLLAVVHIPDNLFRYAFDKNAPVQFTLLTVLAAVFLITIAIKPERFRFKRILVYAVLALVIFQLISVFLSGNLIGSLYGDSGRFVGFFSALALLIVSAFHTQFNLENFIKLLWGYLIGVEAVVLLGLTQHFDLLEFPGAYGVASTFGNTDFFAAFVGTSYPLLILLALRATLRVRIFLSFLALLNFSALYFAGPLQGYVDVALTILGLSLFLIRKRIPRFNWSLNVRTFLGTFAVIIYAEAIFLIPFLGDKIPVLGNDIQVKIRGNFWIDAVRQFFAHPLFGVGPDQYGNHYEQYRTLDDLKNYPDILSNDAHGAAVQTLATLGIFGTLGYIALLAIVIRAILILWDSRKIDRKVTFVLGLYIFVYLSNSFISPITITHKYLFWAVLGFIVGQVYRIRGSAQKGKISTRIGALIALPAVIISTGFFIAGQVSYLVNVDKFGRNNNAVINYTPSPVIPCFMYFDTEYLVIKKQGEQAALDLAADQLKDNPRCVAANLINAQNAINKGDLKELRKYAYLLHEIAPARGKSIEVGMYYATKAGDIALAASIQKVMNELDLIYVPGPTS</sequence>
<evidence type="ECO:0000313" key="2">
    <source>
        <dbReference type="EMBL" id="CAB4561804.1"/>
    </source>
</evidence>
<dbReference type="InterPro" id="IPR051533">
    <property type="entry name" value="WaaL-like"/>
</dbReference>
<feature type="transmembrane region" description="Helical" evidence="1">
    <location>
        <begin position="215"/>
        <end position="231"/>
    </location>
</feature>
<feature type="transmembrane region" description="Helical" evidence="1">
    <location>
        <begin position="337"/>
        <end position="360"/>
    </location>
</feature>
<feature type="transmembrane region" description="Helical" evidence="1">
    <location>
        <begin position="128"/>
        <end position="148"/>
    </location>
</feature>
<feature type="transmembrane region" description="Helical" evidence="1">
    <location>
        <begin position="9"/>
        <end position="26"/>
    </location>
</feature>
<dbReference type="EMBL" id="CAEZTL010000007">
    <property type="protein sequence ID" value="CAB4561804.1"/>
    <property type="molecule type" value="Genomic_DNA"/>
</dbReference>
<feature type="transmembrane region" description="Helical" evidence="1">
    <location>
        <begin position="68"/>
        <end position="86"/>
    </location>
</feature>
<protein>
    <submittedName>
        <fullName evidence="2">Unannotated protein</fullName>
    </submittedName>
</protein>
<dbReference type="AlphaFoldDB" id="A0A6J6DEU2"/>